<feature type="transmembrane region" description="Helical" evidence="7">
    <location>
        <begin position="426"/>
        <end position="445"/>
    </location>
</feature>
<dbReference type="PANTHER" id="PTHR11819">
    <property type="entry name" value="SOLUTE CARRIER FAMILY 5"/>
    <property type="match status" value="1"/>
</dbReference>
<feature type="transmembrane region" description="Helical" evidence="7">
    <location>
        <begin position="160"/>
        <end position="185"/>
    </location>
</feature>
<evidence type="ECO:0000256" key="1">
    <source>
        <dbReference type="ARBA" id="ARBA00004141"/>
    </source>
</evidence>
<dbReference type="KEGG" id="gso:PH603_00700"/>
<dbReference type="Proteomes" id="UP001217500">
    <property type="component" value="Chromosome"/>
</dbReference>
<evidence type="ECO:0000256" key="6">
    <source>
        <dbReference type="RuleBase" id="RU362091"/>
    </source>
</evidence>
<feature type="transmembrane region" description="Helical" evidence="7">
    <location>
        <begin position="321"/>
        <end position="354"/>
    </location>
</feature>
<feature type="transmembrane region" description="Helical" evidence="7">
    <location>
        <begin position="125"/>
        <end position="148"/>
    </location>
</feature>
<accession>A0AAE9XQB0</accession>
<proteinExistence type="inferred from homology"/>
<evidence type="ECO:0000256" key="2">
    <source>
        <dbReference type="ARBA" id="ARBA00006434"/>
    </source>
</evidence>
<dbReference type="AlphaFoldDB" id="A0AAE9XQB0"/>
<keyword evidence="9" id="KW-1185">Reference proteome</keyword>
<keyword evidence="3 7" id="KW-0812">Transmembrane</keyword>
<feature type="transmembrane region" description="Helical" evidence="7">
    <location>
        <begin position="192"/>
        <end position="215"/>
    </location>
</feature>
<feature type="transmembrane region" description="Helical" evidence="7">
    <location>
        <begin position="397"/>
        <end position="419"/>
    </location>
</feature>
<dbReference type="Pfam" id="PF00474">
    <property type="entry name" value="SSF"/>
    <property type="match status" value="1"/>
</dbReference>
<evidence type="ECO:0000256" key="3">
    <source>
        <dbReference type="ARBA" id="ARBA00022692"/>
    </source>
</evidence>
<comment type="similarity">
    <text evidence="2 6">Belongs to the sodium:solute symporter (SSF) (TC 2.A.21) family.</text>
</comment>
<feature type="transmembrane region" description="Helical" evidence="7">
    <location>
        <begin position="366"/>
        <end position="385"/>
    </location>
</feature>
<dbReference type="Gene3D" id="1.20.1730.10">
    <property type="entry name" value="Sodium/glucose cotransporter"/>
    <property type="match status" value="1"/>
</dbReference>
<dbReference type="InterPro" id="IPR001734">
    <property type="entry name" value="Na/solute_symporter"/>
</dbReference>
<feature type="transmembrane region" description="Helical" evidence="7">
    <location>
        <begin position="12"/>
        <end position="32"/>
    </location>
</feature>
<organism evidence="8 9">
    <name type="scientific">Gimibacter soli</name>
    <dbReference type="NCBI Taxonomy" id="3024400"/>
    <lineage>
        <taxon>Bacteria</taxon>
        <taxon>Pseudomonadati</taxon>
        <taxon>Pseudomonadota</taxon>
        <taxon>Alphaproteobacteria</taxon>
        <taxon>Kordiimonadales</taxon>
        <taxon>Temperatibacteraceae</taxon>
        <taxon>Gimibacter</taxon>
    </lineage>
</organism>
<dbReference type="InterPro" id="IPR038377">
    <property type="entry name" value="Na/Glc_symporter_sf"/>
</dbReference>
<comment type="subcellular location">
    <subcellularLocation>
        <location evidence="1">Membrane</location>
        <topology evidence="1">Multi-pass membrane protein</topology>
    </subcellularLocation>
</comment>
<evidence type="ECO:0000256" key="5">
    <source>
        <dbReference type="ARBA" id="ARBA00023136"/>
    </source>
</evidence>
<evidence type="ECO:0000313" key="8">
    <source>
        <dbReference type="EMBL" id="WCL54277.1"/>
    </source>
</evidence>
<name>A0AAE9XQB0_9PROT</name>
<dbReference type="CDD" id="cd10329">
    <property type="entry name" value="SLC5sbd_SGLT1-like"/>
    <property type="match status" value="1"/>
</dbReference>
<sequence>MVSSASAMLGNLDYSIIGIYFSAIFLLGIWFAKRSHSAEDYFLAGRKSTWPIIGLSLFASNISGTTLVGLAGDAYATGISVYNYEWLAAVILAFFAIFVLPFVLRSRVFTMPEYLERRYDKRARVYFSVLTLFLTIVIDTAATLYAGGLMLKLFFPDTPMWVTITGLATFAGAYTIAGGLAAVMYTDSVQAVILLVGCTVISVIAYNTVGGWDAITAAVPETKLSLIRPLDDPGMPWLGLLLGAPLLGFYVWCNNQFMVQRVLSAKSIEHGRWGALFGGLLKLPVLFLMVLPGTAAIILFPELERADLVFPTLLTHLLPTGLLGLVLAGFLAAIMSQVTSTVNSAATLVTMDFIKPRWPELKADRMVAVGRLVTLCILLAAILWAPQIGKFDSLFKYLQKILTYAVTPTVALFILGSFWRGANATGAIATLGLGTLAGAICFVLIEVTGTFHLHFLYMAPILFAFSCLVLVVASGLKRGSEVSDVENYVWTVAGYRAETEALKALPWWQNYRLHALALTVIATVIVVSFR</sequence>
<feature type="transmembrane region" description="Helical" evidence="7">
    <location>
        <begin position="52"/>
        <end position="72"/>
    </location>
</feature>
<evidence type="ECO:0000313" key="9">
    <source>
        <dbReference type="Proteomes" id="UP001217500"/>
    </source>
</evidence>
<feature type="transmembrane region" description="Helical" evidence="7">
    <location>
        <begin position="84"/>
        <end position="104"/>
    </location>
</feature>
<dbReference type="GO" id="GO:0005886">
    <property type="term" value="C:plasma membrane"/>
    <property type="evidence" value="ECO:0007669"/>
    <property type="project" value="TreeGrafter"/>
</dbReference>
<protein>
    <submittedName>
        <fullName evidence="8">Sodium:solute symporter</fullName>
    </submittedName>
</protein>
<feature type="transmembrane region" description="Helical" evidence="7">
    <location>
        <begin position="274"/>
        <end position="301"/>
    </location>
</feature>
<gene>
    <name evidence="8" type="ORF">PH603_00700</name>
</gene>
<evidence type="ECO:0000256" key="4">
    <source>
        <dbReference type="ARBA" id="ARBA00022989"/>
    </source>
</evidence>
<keyword evidence="4 7" id="KW-1133">Transmembrane helix</keyword>
<evidence type="ECO:0000256" key="7">
    <source>
        <dbReference type="SAM" id="Phobius"/>
    </source>
</evidence>
<dbReference type="PANTHER" id="PTHR11819:SF195">
    <property type="entry name" value="SODIUM_GLUCOSE COTRANSPORTER 4"/>
    <property type="match status" value="1"/>
</dbReference>
<feature type="transmembrane region" description="Helical" evidence="7">
    <location>
        <begin position="451"/>
        <end position="473"/>
    </location>
</feature>
<dbReference type="PROSITE" id="PS50283">
    <property type="entry name" value="NA_SOLUT_SYMP_3"/>
    <property type="match status" value="1"/>
</dbReference>
<feature type="transmembrane region" description="Helical" evidence="7">
    <location>
        <begin position="235"/>
        <end position="253"/>
    </location>
</feature>
<dbReference type="EMBL" id="CP116805">
    <property type="protein sequence ID" value="WCL54277.1"/>
    <property type="molecule type" value="Genomic_DNA"/>
</dbReference>
<dbReference type="GO" id="GO:0005412">
    <property type="term" value="F:D-glucose:sodium symporter activity"/>
    <property type="evidence" value="ECO:0007669"/>
    <property type="project" value="TreeGrafter"/>
</dbReference>
<keyword evidence="5 7" id="KW-0472">Membrane</keyword>
<dbReference type="NCBIfam" id="TIGR00813">
    <property type="entry name" value="sss"/>
    <property type="match status" value="1"/>
</dbReference>
<reference evidence="8" key="1">
    <citation type="submission" date="2023-01" db="EMBL/GenBank/DDBJ databases">
        <title>The genome sequence of Kordiimonadaceae bacterium 6D33.</title>
        <authorList>
            <person name="Liu Y."/>
        </authorList>
    </citation>
    <scope>NUCLEOTIDE SEQUENCE</scope>
    <source>
        <strain evidence="8">6D33</strain>
    </source>
</reference>
<dbReference type="RefSeq" id="WP_289503996.1">
    <property type="nucleotide sequence ID" value="NZ_CP116805.1"/>
</dbReference>